<name>W0F910_9BACT</name>
<dbReference type="KEGG" id="nso:NIASO_15565"/>
<keyword evidence="2" id="KW-1185">Reference proteome</keyword>
<protein>
    <submittedName>
        <fullName evidence="1">Uncharacterized protein</fullName>
    </submittedName>
</protein>
<reference evidence="1 2" key="1">
    <citation type="submission" date="2013-12" db="EMBL/GenBank/DDBJ databases">
        <authorList>
            <consortium name="DOE Joint Genome Institute"/>
            <person name="Eisen J."/>
            <person name="Huntemann M."/>
            <person name="Han J."/>
            <person name="Chen A."/>
            <person name="Kyrpides N."/>
            <person name="Mavromatis K."/>
            <person name="Markowitz V."/>
            <person name="Palaniappan K."/>
            <person name="Ivanova N."/>
            <person name="Schaumberg A."/>
            <person name="Pati A."/>
            <person name="Liolios K."/>
            <person name="Nordberg H.P."/>
            <person name="Cantor M.N."/>
            <person name="Hua S.X."/>
            <person name="Woyke T."/>
        </authorList>
    </citation>
    <scope>NUCLEOTIDE SEQUENCE [LARGE SCALE GENOMIC DNA]</scope>
    <source>
        <strain evidence="2">DSM 19437</strain>
    </source>
</reference>
<dbReference type="HOGENOM" id="CLU_3404537_0_0_10"/>
<sequence length="30" mass="3516">MNSIIMRTFIRIRLKNNIRNTNKKGIGPDT</sequence>
<gene>
    <name evidence="1" type="ORF">NIASO_15565</name>
</gene>
<proteinExistence type="predicted"/>
<evidence type="ECO:0000313" key="1">
    <source>
        <dbReference type="EMBL" id="AHF17861.1"/>
    </source>
</evidence>
<dbReference type="Proteomes" id="UP000003586">
    <property type="component" value="Chromosome"/>
</dbReference>
<dbReference type="EMBL" id="CP007035">
    <property type="protein sequence ID" value="AHF17861.1"/>
    <property type="molecule type" value="Genomic_DNA"/>
</dbReference>
<dbReference type="STRING" id="929713.NIASO_15565"/>
<dbReference type="AlphaFoldDB" id="W0F910"/>
<organism evidence="1 2">
    <name type="scientific">Niabella soli DSM 19437</name>
    <dbReference type="NCBI Taxonomy" id="929713"/>
    <lineage>
        <taxon>Bacteria</taxon>
        <taxon>Pseudomonadati</taxon>
        <taxon>Bacteroidota</taxon>
        <taxon>Chitinophagia</taxon>
        <taxon>Chitinophagales</taxon>
        <taxon>Chitinophagaceae</taxon>
        <taxon>Niabella</taxon>
    </lineage>
</organism>
<evidence type="ECO:0000313" key="2">
    <source>
        <dbReference type="Proteomes" id="UP000003586"/>
    </source>
</evidence>
<accession>W0F910</accession>